<evidence type="ECO:0000256" key="4">
    <source>
        <dbReference type="ARBA" id="ARBA00038440"/>
    </source>
</evidence>
<feature type="binding site" evidence="6">
    <location>
        <position position="70"/>
    </location>
    <ligand>
        <name>(6R)-10-formyltetrahydrofolate</name>
        <dbReference type="ChEBI" id="CHEBI:195366"/>
    </ligand>
</feature>
<dbReference type="SUPFAM" id="SSF53328">
    <property type="entry name" value="Formyltransferase"/>
    <property type="match status" value="1"/>
</dbReference>
<dbReference type="EC" id="2.1.2.2" evidence="6"/>
<keyword evidence="9" id="KW-1185">Reference proteome</keyword>
<keyword evidence="3 6" id="KW-0658">Purine biosynthesis</keyword>
<evidence type="ECO:0000256" key="5">
    <source>
        <dbReference type="ARBA" id="ARBA00047664"/>
    </source>
</evidence>
<keyword evidence="2 6" id="KW-0808">Transferase</keyword>
<dbReference type="PANTHER" id="PTHR43369">
    <property type="entry name" value="PHOSPHORIBOSYLGLYCINAMIDE FORMYLTRANSFERASE"/>
    <property type="match status" value="1"/>
</dbReference>
<dbReference type="InterPro" id="IPR001555">
    <property type="entry name" value="GART_AS"/>
</dbReference>
<feature type="domain" description="Formyl transferase N-terminal" evidence="7">
    <location>
        <begin position="8"/>
        <end position="187"/>
    </location>
</feature>
<dbReference type="PROSITE" id="PS00373">
    <property type="entry name" value="GART"/>
    <property type="match status" value="1"/>
</dbReference>
<dbReference type="EMBL" id="RHPJ01000001">
    <property type="protein sequence ID" value="TGO06241.1"/>
    <property type="molecule type" value="Genomic_DNA"/>
</dbReference>
<proteinExistence type="inferred from homology"/>
<dbReference type="GO" id="GO:0005829">
    <property type="term" value="C:cytosol"/>
    <property type="evidence" value="ECO:0007669"/>
    <property type="project" value="TreeGrafter"/>
</dbReference>
<dbReference type="PANTHER" id="PTHR43369:SF2">
    <property type="entry name" value="PHOSPHORIBOSYLGLYCINAMIDE FORMYLTRANSFERASE"/>
    <property type="match status" value="1"/>
</dbReference>
<protein>
    <recommendedName>
        <fullName evidence="6">Phosphoribosylglycinamide formyltransferase</fullName>
        <ecNumber evidence="6">2.1.2.2</ecNumber>
    </recommendedName>
    <alternativeName>
        <fullName evidence="6">5'-phosphoribosylglycinamide transformylase</fullName>
    </alternativeName>
    <alternativeName>
        <fullName evidence="6">GAR transformylase</fullName>
        <shortName evidence="6">GART</shortName>
    </alternativeName>
</protein>
<name>A0A4Z1E9X8_9MICO</name>
<feature type="binding site" evidence="6">
    <location>
        <begin position="95"/>
        <end position="98"/>
    </location>
    <ligand>
        <name>(6R)-10-formyltetrahydrofolate</name>
        <dbReference type="ChEBI" id="CHEBI:195366"/>
    </ligand>
</feature>
<evidence type="ECO:0000313" key="9">
    <source>
        <dbReference type="Proteomes" id="UP000297318"/>
    </source>
</evidence>
<comment type="function">
    <text evidence="6">Catalyzes the transfer of a formyl group from 10-formyltetrahydrofolate to 5-phospho-ribosyl-glycinamide (GAR), producing 5-phospho-ribosyl-N-formylglycinamide (FGAR) and tetrahydrofolate.</text>
</comment>
<dbReference type="Pfam" id="PF00551">
    <property type="entry name" value="Formyl_trans_N"/>
    <property type="match status" value="1"/>
</dbReference>
<dbReference type="RefSeq" id="WP_233251410.1">
    <property type="nucleotide sequence ID" value="NZ_RHPJ01000001.1"/>
</dbReference>
<dbReference type="Proteomes" id="UP000297318">
    <property type="component" value="Unassembled WGS sequence"/>
</dbReference>
<dbReference type="FunFam" id="3.40.50.170:FF:000008">
    <property type="entry name" value="Phosphoribosylglycinamide formyltransferase"/>
    <property type="match status" value="1"/>
</dbReference>
<evidence type="ECO:0000256" key="1">
    <source>
        <dbReference type="ARBA" id="ARBA00005054"/>
    </source>
</evidence>
<feature type="active site" description="Proton donor" evidence="6">
    <location>
        <position position="114"/>
    </location>
</feature>
<accession>A0A4Z1E9X8</accession>
<dbReference type="InterPro" id="IPR004607">
    <property type="entry name" value="GART"/>
</dbReference>
<evidence type="ECO:0000256" key="3">
    <source>
        <dbReference type="ARBA" id="ARBA00022755"/>
    </source>
</evidence>
<gene>
    <name evidence="6" type="primary">purN</name>
    <name evidence="8" type="ORF">SERN_0433</name>
</gene>
<feature type="binding site" evidence="6">
    <location>
        <begin position="17"/>
        <end position="19"/>
    </location>
    <ligand>
        <name>N(1)-(5-phospho-beta-D-ribosyl)glycinamide</name>
        <dbReference type="ChEBI" id="CHEBI:143788"/>
    </ligand>
</feature>
<dbReference type="NCBIfam" id="TIGR00639">
    <property type="entry name" value="PurN"/>
    <property type="match status" value="1"/>
</dbReference>
<comment type="pathway">
    <text evidence="1 6">Purine metabolism; IMP biosynthesis via de novo pathway; N(2)-formyl-N(1)-(5-phospho-D-ribosyl)glycinamide from N(1)-(5-phospho-D-ribosyl)glycinamide (10-formyl THF route): step 1/1.</text>
</comment>
<reference evidence="8 9" key="1">
    <citation type="submission" date="2018-11" db="EMBL/GenBank/DDBJ databases">
        <title>Complete genome sequencing of the Actinobacteria Serinibacter sp. K3-2.</title>
        <authorList>
            <person name="Rakitin A.L."/>
            <person name="Beletsky A.V."/>
            <person name="Mardanov A.V."/>
            <person name="Ravin N.V."/>
            <person name="Gromova A.S."/>
            <person name="Filippova S.N."/>
            <person name="Gal'Chenko V.F."/>
        </authorList>
    </citation>
    <scope>NUCLEOTIDE SEQUENCE [LARGE SCALE GENOMIC DNA]</scope>
    <source>
        <strain evidence="8 9">K3-2</strain>
    </source>
</reference>
<comment type="caution">
    <text evidence="8">The sequence shown here is derived from an EMBL/GenBank/DDBJ whole genome shotgun (WGS) entry which is preliminary data.</text>
</comment>
<feature type="site" description="Raises pKa of active site His" evidence="6">
    <location>
        <position position="150"/>
    </location>
</feature>
<evidence type="ECO:0000313" key="8">
    <source>
        <dbReference type="EMBL" id="TGO06241.1"/>
    </source>
</evidence>
<comment type="catalytic activity">
    <reaction evidence="5 6">
        <text>N(1)-(5-phospho-beta-D-ribosyl)glycinamide + (6R)-10-formyltetrahydrofolate = N(2)-formyl-N(1)-(5-phospho-beta-D-ribosyl)glycinamide + (6S)-5,6,7,8-tetrahydrofolate + H(+)</text>
        <dbReference type="Rhea" id="RHEA:15053"/>
        <dbReference type="ChEBI" id="CHEBI:15378"/>
        <dbReference type="ChEBI" id="CHEBI:57453"/>
        <dbReference type="ChEBI" id="CHEBI:143788"/>
        <dbReference type="ChEBI" id="CHEBI:147286"/>
        <dbReference type="ChEBI" id="CHEBI:195366"/>
        <dbReference type="EC" id="2.1.2.2"/>
    </reaction>
</comment>
<dbReference type="AlphaFoldDB" id="A0A4Z1E9X8"/>
<comment type="similarity">
    <text evidence="4 6">Belongs to the GART family.</text>
</comment>
<evidence type="ECO:0000256" key="6">
    <source>
        <dbReference type="HAMAP-Rule" id="MF_01930"/>
    </source>
</evidence>
<dbReference type="Gene3D" id="3.40.50.170">
    <property type="entry name" value="Formyl transferase, N-terminal domain"/>
    <property type="match status" value="1"/>
</dbReference>
<dbReference type="UniPathway" id="UPA00074">
    <property type="reaction ID" value="UER00126"/>
</dbReference>
<dbReference type="HAMAP" id="MF_01930">
    <property type="entry name" value="PurN"/>
    <property type="match status" value="1"/>
</dbReference>
<dbReference type="InterPro" id="IPR036477">
    <property type="entry name" value="Formyl_transf_N_sf"/>
</dbReference>
<feature type="binding site" evidence="6">
    <location>
        <position position="112"/>
    </location>
    <ligand>
        <name>(6R)-10-formyltetrahydrofolate</name>
        <dbReference type="ChEBI" id="CHEBI:195366"/>
    </ligand>
</feature>
<sequence>MNSQRPARVVVLISGGGSNLAALLAASDEPGYGAQVVGVGADRHSAAGLALAAERGIPTFVERVGDHVERADFDRALTARVAELEPDLVVSAGFLKLVGADFLAAFAGRYVNTHNSLLPAFPGMQAPADALAHGVKVAGATLFVVDEGVDAGPIIAQTVVPVLDDDDLDTLTERIKVAERAQLVDVVGRLARDGWRVRGRRVVIGTADEALR</sequence>
<organism evidence="8 9">
    <name type="scientific">Serinibacter arcticus</name>
    <dbReference type="NCBI Taxonomy" id="1655435"/>
    <lineage>
        <taxon>Bacteria</taxon>
        <taxon>Bacillati</taxon>
        <taxon>Actinomycetota</taxon>
        <taxon>Actinomycetes</taxon>
        <taxon>Micrococcales</taxon>
        <taxon>Beutenbergiaceae</taxon>
        <taxon>Serinibacter</taxon>
    </lineage>
</organism>
<dbReference type="GO" id="GO:0004644">
    <property type="term" value="F:phosphoribosylglycinamide formyltransferase activity"/>
    <property type="evidence" value="ECO:0007669"/>
    <property type="project" value="UniProtKB-UniRule"/>
</dbReference>
<dbReference type="InterPro" id="IPR002376">
    <property type="entry name" value="Formyl_transf_N"/>
</dbReference>
<evidence type="ECO:0000259" key="7">
    <source>
        <dbReference type="Pfam" id="PF00551"/>
    </source>
</evidence>
<evidence type="ECO:0000256" key="2">
    <source>
        <dbReference type="ARBA" id="ARBA00022679"/>
    </source>
</evidence>
<dbReference type="GO" id="GO:0006189">
    <property type="term" value="P:'de novo' IMP biosynthetic process"/>
    <property type="evidence" value="ECO:0007669"/>
    <property type="project" value="UniProtKB-UniRule"/>
</dbReference>